<sequence>MASRLFPTNPRLPPELENIIFEFVALSHPTNIPQIMLVASRVKNWWWSLFLYRTVLLCTRRSRRILRSLQIPSFPACPVDVLLRLIKTKPPAFLQQSVKHLFLDESVFALEAETVQTVLSSCTQAVNVFASCLTSTQALDPLARFQRLRRLTIDVHDFISVCVIDGTALPDTLTHLHLLNTTSYFQYTGDPYVPALTAHISSLKHLTHIAFDSAPPNALYAKLCSRWRTQCVVCLNLEACEIDAVAPLAEEDDRFVCIEQNVPFREDWLRGTDGARDFWALAEAFIAARRAGKVDSDEYSIVDDADDSWSI</sequence>
<comment type="caution">
    <text evidence="1">The sequence shown here is derived from an EMBL/GenBank/DDBJ whole genome shotgun (WGS) entry which is preliminary data.</text>
</comment>
<organism evidence="1 2">
    <name type="scientific">Mycena venus</name>
    <dbReference type="NCBI Taxonomy" id="2733690"/>
    <lineage>
        <taxon>Eukaryota</taxon>
        <taxon>Fungi</taxon>
        <taxon>Dikarya</taxon>
        <taxon>Basidiomycota</taxon>
        <taxon>Agaricomycotina</taxon>
        <taxon>Agaricomycetes</taxon>
        <taxon>Agaricomycetidae</taxon>
        <taxon>Agaricales</taxon>
        <taxon>Marasmiineae</taxon>
        <taxon>Mycenaceae</taxon>
        <taxon>Mycena</taxon>
    </lineage>
</organism>
<dbReference type="EMBL" id="JACAZI010000002">
    <property type="protein sequence ID" value="KAF7368432.1"/>
    <property type="molecule type" value="Genomic_DNA"/>
</dbReference>
<reference evidence="1" key="1">
    <citation type="submission" date="2020-05" db="EMBL/GenBank/DDBJ databases">
        <title>Mycena genomes resolve the evolution of fungal bioluminescence.</title>
        <authorList>
            <person name="Tsai I.J."/>
        </authorList>
    </citation>
    <scope>NUCLEOTIDE SEQUENCE</scope>
    <source>
        <strain evidence="1">CCC161011</strain>
    </source>
</reference>
<dbReference type="Proteomes" id="UP000620124">
    <property type="component" value="Unassembled WGS sequence"/>
</dbReference>
<evidence type="ECO:0000313" key="2">
    <source>
        <dbReference type="Proteomes" id="UP000620124"/>
    </source>
</evidence>
<dbReference type="OrthoDB" id="3145912at2759"/>
<protein>
    <submittedName>
        <fullName evidence="1">Uncharacterized protein</fullName>
    </submittedName>
</protein>
<accession>A0A8H6Z074</accession>
<keyword evidence="2" id="KW-1185">Reference proteome</keyword>
<name>A0A8H6Z074_9AGAR</name>
<gene>
    <name evidence="1" type="ORF">MVEN_00166200</name>
</gene>
<evidence type="ECO:0000313" key="1">
    <source>
        <dbReference type="EMBL" id="KAF7368432.1"/>
    </source>
</evidence>
<dbReference type="AlphaFoldDB" id="A0A8H6Z074"/>
<proteinExistence type="predicted"/>